<proteinExistence type="predicted"/>
<accession>A0AAD9B292</accession>
<protein>
    <submittedName>
        <fullName evidence="1">Threonine synthase-like 2</fullName>
    </submittedName>
</protein>
<gene>
    <name evidence="1" type="ORF">KUDE01_032199</name>
</gene>
<organism evidence="1 2">
    <name type="scientific">Dissostichus eleginoides</name>
    <name type="common">Patagonian toothfish</name>
    <name type="synonym">Dissostichus amissus</name>
    <dbReference type="NCBI Taxonomy" id="100907"/>
    <lineage>
        <taxon>Eukaryota</taxon>
        <taxon>Metazoa</taxon>
        <taxon>Chordata</taxon>
        <taxon>Craniata</taxon>
        <taxon>Vertebrata</taxon>
        <taxon>Euteleostomi</taxon>
        <taxon>Actinopterygii</taxon>
        <taxon>Neopterygii</taxon>
        <taxon>Teleostei</taxon>
        <taxon>Neoteleostei</taxon>
        <taxon>Acanthomorphata</taxon>
        <taxon>Eupercaria</taxon>
        <taxon>Perciformes</taxon>
        <taxon>Notothenioidei</taxon>
        <taxon>Nototheniidae</taxon>
        <taxon>Dissostichus</taxon>
    </lineage>
</organism>
<name>A0AAD9B292_DISEL</name>
<evidence type="ECO:0000313" key="2">
    <source>
        <dbReference type="Proteomes" id="UP001228049"/>
    </source>
</evidence>
<reference evidence="1" key="1">
    <citation type="submission" date="2023-04" db="EMBL/GenBank/DDBJ databases">
        <title>Chromosome-level genome of Chaenocephalus aceratus.</title>
        <authorList>
            <person name="Park H."/>
        </authorList>
    </citation>
    <scope>NUCLEOTIDE SEQUENCE</scope>
    <source>
        <strain evidence="1">DE</strain>
        <tissue evidence="1">Muscle</tissue>
    </source>
</reference>
<comment type="caution">
    <text evidence="1">The sequence shown here is derived from an EMBL/GenBank/DDBJ whole genome shotgun (WGS) entry which is preliminary data.</text>
</comment>
<dbReference type="Proteomes" id="UP001228049">
    <property type="component" value="Unassembled WGS sequence"/>
</dbReference>
<dbReference type="AlphaFoldDB" id="A0AAD9B292"/>
<evidence type="ECO:0000313" key="1">
    <source>
        <dbReference type="EMBL" id="KAK1875955.1"/>
    </source>
</evidence>
<sequence>MLYEWRETKRCCMKQEEPEEMLYEGESIEEPEEMLYEERNQRRCYMKERNQRRCCMKQRGTRGDAV</sequence>
<dbReference type="EMBL" id="JASDAP010000053">
    <property type="protein sequence ID" value="KAK1875955.1"/>
    <property type="molecule type" value="Genomic_DNA"/>
</dbReference>
<keyword evidence="2" id="KW-1185">Reference proteome</keyword>